<dbReference type="Gramene" id="Kaladp0048s0281.1.v1.1">
    <property type="protein sequence ID" value="Kaladp0048s0281.1.v1.1"/>
    <property type="gene ID" value="Kaladp0048s0281.v1.1"/>
</dbReference>
<dbReference type="GO" id="GO:0061630">
    <property type="term" value="F:ubiquitin protein ligase activity"/>
    <property type="evidence" value="ECO:0007669"/>
    <property type="project" value="UniProtKB-EC"/>
</dbReference>
<evidence type="ECO:0000256" key="2">
    <source>
        <dbReference type="ARBA" id="ARBA00004123"/>
    </source>
</evidence>
<evidence type="ECO:0000256" key="11">
    <source>
        <dbReference type="SAM" id="MobiDB-lite"/>
    </source>
</evidence>
<dbReference type="GO" id="GO:0016567">
    <property type="term" value="P:protein ubiquitination"/>
    <property type="evidence" value="ECO:0007669"/>
    <property type="project" value="InterPro"/>
</dbReference>
<dbReference type="EnsemblPlants" id="Kaladp0048s0281.1.v1.1">
    <property type="protein sequence ID" value="Kaladp0048s0281.1.v1.1"/>
    <property type="gene ID" value="Kaladp0048s0281.v1.1"/>
</dbReference>
<evidence type="ECO:0000256" key="10">
    <source>
        <dbReference type="ARBA" id="ARBA00038499"/>
    </source>
</evidence>
<keyword evidence="9" id="KW-0539">Nucleus</keyword>
<protein>
    <recommendedName>
        <fullName evidence="3">RING-type E3 ubiquitin transferase</fullName>
        <ecNumber evidence="3">2.3.2.27</ecNumber>
    </recommendedName>
</protein>
<dbReference type="InterPro" id="IPR017907">
    <property type="entry name" value="Znf_RING_CS"/>
</dbReference>
<dbReference type="InterPro" id="IPR013087">
    <property type="entry name" value="Znf_C2H2_type"/>
</dbReference>
<evidence type="ECO:0000256" key="5">
    <source>
        <dbReference type="ARBA" id="ARBA00022723"/>
    </source>
</evidence>
<feature type="compositionally biased region" description="Polar residues" evidence="11">
    <location>
        <begin position="191"/>
        <end position="200"/>
    </location>
</feature>
<dbReference type="InterPro" id="IPR013083">
    <property type="entry name" value="Znf_RING/FYVE/PHD"/>
</dbReference>
<dbReference type="PROSITE" id="PS00518">
    <property type="entry name" value="ZF_RING_1"/>
    <property type="match status" value="1"/>
</dbReference>
<evidence type="ECO:0000256" key="1">
    <source>
        <dbReference type="ARBA" id="ARBA00000900"/>
    </source>
</evidence>
<dbReference type="PROSITE" id="PS00028">
    <property type="entry name" value="ZINC_FINGER_C2H2_1"/>
    <property type="match status" value="1"/>
</dbReference>
<dbReference type="InterPro" id="IPR040380">
    <property type="entry name" value="HAKAI-like_RING-HC"/>
</dbReference>
<sequence length="350" mass="38448">MLQIRLNKPPSVKDGAAASAPKPIPLDTVTVACPDHLVIADLPVAKSLGVIPSAPLLKNIGRKSRCLIGERVHFCLRCDFPIAVYGRLISCGHAFCLDCARTDSVCYLCEERIRKIQTIKMMEGIFICGAAHCFKSFLKKTEFNSHILENHRDLLQPNADKEERKDSEVGRSSKLTQSDSTVQMSIRPAFSPSSNAQSNDMSRHQQALELQLPGAFFQQRPQGPPLFFGHIPNLLPQPQVEFPALHVQQPPNYPMLVNSNNLVPHHPSLPYPSYPAQDSHPFYKTHYEILPPPIPSTDAGSGQGSVHGFPMGQPISTLSMDNHNLVIASGNAASQQPFHCSPPIPTPHMG</sequence>
<accession>A0A7N0ZY57</accession>
<feature type="domain" description="C2H2-type" evidence="12">
    <location>
        <begin position="128"/>
        <end position="151"/>
    </location>
</feature>
<comment type="similarity">
    <text evidence="10">Belongs to the Hakai family.</text>
</comment>
<reference evidence="13" key="1">
    <citation type="submission" date="2021-01" db="UniProtKB">
        <authorList>
            <consortium name="EnsemblPlants"/>
        </authorList>
    </citation>
    <scope>IDENTIFICATION</scope>
</reference>
<dbReference type="GO" id="GO:0005634">
    <property type="term" value="C:nucleus"/>
    <property type="evidence" value="ECO:0007669"/>
    <property type="project" value="UniProtKB-SubCell"/>
</dbReference>
<proteinExistence type="inferred from homology"/>
<evidence type="ECO:0000256" key="8">
    <source>
        <dbReference type="ARBA" id="ARBA00022833"/>
    </source>
</evidence>
<keyword evidence="6" id="KW-0863">Zinc-finger</keyword>
<evidence type="ECO:0000256" key="4">
    <source>
        <dbReference type="ARBA" id="ARBA00022679"/>
    </source>
</evidence>
<dbReference type="CDD" id="cd16508">
    <property type="entry name" value="RING-HC_HAKAI-like"/>
    <property type="match status" value="1"/>
</dbReference>
<organism evidence="13 14">
    <name type="scientific">Kalanchoe fedtschenkoi</name>
    <name type="common">Lavender scallops</name>
    <name type="synonym">South American air plant</name>
    <dbReference type="NCBI Taxonomy" id="63787"/>
    <lineage>
        <taxon>Eukaryota</taxon>
        <taxon>Viridiplantae</taxon>
        <taxon>Streptophyta</taxon>
        <taxon>Embryophyta</taxon>
        <taxon>Tracheophyta</taxon>
        <taxon>Spermatophyta</taxon>
        <taxon>Magnoliopsida</taxon>
        <taxon>eudicotyledons</taxon>
        <taxon>Gunneridae</taxon>
        <taxon>Pentapetalae</taxon>
        <taxon>Saxifragales</taxon>
        <taxon>Crassulaceae</taxon>
        <taxon>Kalanchoe</taxon>
    </lineage>
</organism>
<evidence type="ECO:0000256" key="7">
    <source>
        <dbReference type="ARBA" id="ARBA00022786"/>
    </source>
</evidence>
<comment type="subcellular location">
    <subcellularLocation>
        <location evidence="2">Nucleus</location>
    </subcellularLocation>
</comment>
<name>A0A7N0ZY57_KALFE</name>
<dbReference type="GO" id="GO:0030155">
    <property type="term" value="P:regulation of cell adhesion"/>
    <property type="evidence" value="ECO:0007669"/>
    <property type="project" value="TreeGrafter"/>
</dbReference>
<feature type="compositionally biased region" description="Polar residues" evidence="11">
    <location>
        <begin position="173"/>
        <end position="184"/>
    </location>
</feature>
<dbReference type="Gene3D" id="3.30.40.10">
    <property type="entry name" value="Zinc/RING finger domain, C3HC4 (zinc finger)"/>
    <property type="match status" value="1"/>
</dbReference>
<dbReference type="InterPro" id="IPR040383">
    <property type="entry name" value="HAKAI/CBLL2"/>
</dbReference>
<dbReference type="AlphaFoldDB" id="A0A7N0ZY57"/>
<feature type="region of interest" description="Disordered" evidence="11">
    <location>
        <begin position="154"/>
        <end position="205"/>
    </location>
</feature>
<evidence type="ECO:0000313" key="13">
    <source>
        <dbReference type="EnsemblPlants" id="Kaladp0048s0281.1.v1.1"/>
    </source>
</evidence>
<keyword evidence="8" id="KW-0862">Zinc</keyword>
<dbReference type="SMR" id="A0A7N0ZY57"/>
<dbReference type="PANTHER" id="PTHR13480">
    <property type="entry name" value="E3 UBIQUITIN-PROTEIN LIGASE HAKAI-RELATED"/>
    <property type="match status" value="1"/>
</dbReference>
<feature type="compositionally biased region" description="Basic and acidic residues" evidence="11">
    <location>
        <begin position="154"/>
        <end position="171"/>
    </location>
</feature>
<dbReference type="GO" id="GO:0008270">
    <property type="term" value="F:zinc ion binding"/>
    <property type="evidence" value="ECO:0007669"/>
    <property type="project" value="UniProtKB-KW"/>
</dbReference>
<keyword evidence="5" id="KW-0479">Metal-binding</keyword>
<evidence type="ECO:0000256" key="6">
    <source>
        <dbReference type="ARBA" id="ARBA00022771"/>
    </source>
</evidence>
<evidence type="ECO:0000256" key="9">
    <source>
        <dbReference type="ARBA" id="ARBA00023242"/>
    </source>
</evidence>
<dbReference type="PANTHER" id="PTHR13480:SF0">
    <property type="entry name" value="E3 UBIQUITIN-PROTEIN LIGASE HAKAI"/>
    <property type="match status" value="1"/>
</dbReference>
<comment type="catalytic activity">
    <reaction evidence="1">
        <text>S-ubiquitinyl-[E2 ubiquitin-conjugating enzyme]-L-cysteine + [acceptor protein]-L-lysine = [E2 ubiquitin-conjugating enzyme]-L-cysteine + N(6)-ubiquitinyl-[acceptor protein]-L-lysine.</text>
        <dbReference type="EC" id="2.3.2.27"/>
    </reaction>
</comment>
<keyword evidence="4" id="KW-0808">Transferase</keyword>
<evidence type="ECO:0000259" key="12">
    <source>
        <dbReference type="PROSITE" id="PS00028"/>
    </source>
</evidence>
<keyword evidence="14" id="KW-1185">Reference proteome</keyword>
<evidence type="ECO:0000256" key="3">
    <source>
        <dbReference type="ARBA" id="ARBA00012483"/>
    </source>
</evidence>
<evidence type="ECO:0000313" key="14">
    <source>
        <dbReference type="Proteomes" id="UP000594263"/>
    </source>
</evidence>
<dbReference type="EC" id="2.3.2.27" evidence="3"/>
<dbReference type="Proteomes" id="UP000594263">
    <property type="component" value="Unplaced"/>
</dbReference>
<keyword evidence="7" id="KW-0833">Ubl conjugation pathway</keyword>